<feature type="transmembrane region" description="Helical" evidence="3">
    <location>
        <begin position="32"/>
        <end position="55"/>
    </location>
</feature>
<keyword evidence="5" id="KW-1185">Reference proteome</keyword>
<dbReference type="Gene3D" id="2.40.260.10">
    <property type="entry name" value="Sortase"/>
    <property type="match status" value="1"/>
</dbReference>
<reference evidence="5" key="1">
    <citation type="journal article" date="2019" name="Int. J. Syst. Evol. Microbiol.">
        <title>The Global Catalogue of Microorganisms (GCM) 10K type strain sequencing project: providing services to taxonomists for standard genome sequencing and annotation.</title>
        <authorList>
            <consortium name="The Broad Institute Genomics Platform"/>
            <consortium name="The Broad Institute Genome Sequencing Center for Infectious Disease"/>
            <person name="Wu L."/>
            <person name="Ma J."/>
        </authorList>
    </citation>
    <scope>NUCLEOTIDE SEQUENCE [LARGE SCALE GENOMIC DNA]</scope>
    <source>
        <strain evidence="5">KCTC 42087</strain>
    </source>
</reference>
<feature type="region of interest" description="Disordered" evidence="2">
    <location>
        <begin position="1"/>
        <end position="24"/>
    </location>
</feature>
<name>A0ABW1ACS1_9ACTN</name>
<comment type="caution">
    <text evidence="4">The sequence shown here is derived from an EMBL/GenBank/DDBJ whole genome shotgun (WGS) entry which is preliminary data.</text>
</comment>
<protein>
    <submittedName>
        <fullName evidence="4">Class E sortase</fullName>
    </submittedName>
</protein>
<evidence type="ECO:0000256" key="1">
    <source>
        <dbReference type="ARBA" id="ARBA00022801"/>
    </source>
</evidence>
<keyword evidence="3" id="KW-0812">Transmembrane</keyword>
<keyword evidence="3" id="KW-1133">Transmembrane helix</keyword>
<organism evidence="4 5">
    <name type="scientific">Actinomadura rugatobispora</name>
    <dbReference type="NCBI Taxonomy" id="1994"/>
    <lineage>
        <taxon>Bacteria</taxon>
        <taxon>Bacillati</taxon>
        <taxon>Actinomycetota</taxon>
        <taxon>Actinomycetes</taxon>
        <taxon>Streptosporangiales</taxon>
        <taxon>Thermomonosporaceae</taxon>
        <taxon>Actinomadura</taxon>
    </lineage>
</organism>
<evidence type="ECO:0000256" key="3">
    <source>
        <dbReference type="SAM" id="Phobius"/>
    </source>
</evidence>
<sequence>MTRSSPMVSGAAGPHDPRFPDDPPPLVSRRTVFAAGEILLTLGLVVLLFAAYEFAGKAWAADRAQNDLDRRWEQGLPVPGQPIGRLHIPRLGKKWVVAEGVSRGALAKGPGHYPDSDDPGEVGNVAIAGHRMPSVFWNLDRLRAGDPIVLETRSGWFVYRTTRSKVVPPTRVQVVAPDPDRPSAKPSRRLLTLTTCNPKFDNYQRLIVHAELSRAQAKSAGRPPELARR</sequence>
<gene>
    <name evidence="4" type="ORF">ACFPZN_39635</name>
</gene>
<evidence type="ECO:0000313" key="4">
    <source>
        <dbReference type="EMBL" id="MFC5751763.1"/>
    </source>
</evidence>
<dbReference type="InterPro" id="IPR053465">
    <property type="entry name" value="Sortase_Class_E"/>
</dbReference>
<accession>A0ABW1ACS1</accession>
<dbReference type="RefSeq" id="WP_378287725.1">
    <property type="nucleotide sequence ID" value="NZ_JBHSON010000075.1"/>
</dbReference>
<dbReference type="CDD" id="cd05830">
    <property type="entry name" value="Sortase_E"/>
    <property type="match status" value="1"/>
</dbReference>
<dbReference type="InterPro" id="IPR005754">
    <property type="entry name" value="Sortase"/>
</dbReference>
<dbReference type="SUPFAM" id="SSF63817">
    <property type="entry name" value="Sortase"/>
    <property type="match status" value="1"/>
</dbReference>
<keyword evidence="3" id="KW-0472">Membrane</keyword>
<dbReference type="NCBIfam" id="TIGR01076">
    <property type="entry name" value="sortase_fam"/>
    <property type="match status" value="1"/>
</dbReference>
<dbReference type="NCBIfam" id="NF033747">
    <property type="entry name" value="class_E_sortase"/>
    <property type="match status" value="1"/>
</dbReference>
<proteinExistence type="predicted"/>
<dbReference type="InterPro" id="IPR042003">
    <property type="entry name" value="Sortase_E"/>
</dbReference>
<evidence type="ECO:0000313" key="5">
    <source>
        <dbReference type="Proteomes" id="UP001596074"/>
    </source>
</evidence>
<keyword evidence="1" id="KW-0378">Hydrolase</keyword>
<evidence type="ECO:0000256" key="2">
    <source>
        <dbReference type="SAM" id="MobiDB-lite"/>
    </source>
</evidence>
<dbReference type="EMBL" id="JBHSON010000075">
    <property type="protein sequence ID" value="MFC5751763.1"/>
    <property type="molecule type" value="Genomic_DNA"/>
</dbReference>
<dbReference type="Proteomes" id="UP001596074">
    <property type="component" value="Unassembled WGS sequence"/>
</dbReference>
<dbReference type="Pfam" id="PF04203">
    <property type="entry name" value="Sortase"/>
    <property type="match status" value="1"/>
</dbReference>
<dbReference type="InterPro" id="IPR023365">
    <property type="entry name" value="Sortase_dom-sf"/>
</dbReference>